<sequence length="318" mass="35888">MYINHTPYKTQTEHQTFVHWQSRTESCMVISRSFGNFNILGDTMPKAAWSYDCLKHGLLSAASVTASIEKFSLGEFNERQAVVEAVKQSSLAISSIFDEKPPPEVTVLVAFVFWFMEAWLGSWSRAVMHLASAARICEQGYPKGEVSEGVACHDGFDENFYIRLLWGFREAVAGISLLQGARLKARQVRPNESGQFDTILATHQAQMEFLSGRWLRHAQSQPASVQREQDMPPPPAIPMYSTVMDMVNHFLNNDDRYDPLVLAIHLKMVQRSLPLFVAGKNMEIRRDAALSIPIKARPLELEPQRPPIQPQSTTAVVR</sequence>
<dbReference type="EMBL" id="JAVRRG010000483">
    <property type="protein sequence ID" value="KAK5069117.1"/>
    <property type="molecule type" value="Genomic_DNA"/>
</dbReference>
<reference evidence="1 2" key="1">
    <citation type="submission" date="2023-08" db="EMBL/GenBank/DDBJ databases">
        <title>Black Yeasts Isolated from many extreme environments.</title>
        <authorList>
            <person name="Coleine C."/>
            <person name="Stajich J.E."/>
            <person name="Selbmann L."/>
        </authorList>
    </citation>
    <scope>NUCLEOTIDE SEQUENCE [LARGE SCALE GENOMIC DNA]</scope>
    <source>
        <strain evidence="1 2">CCFEE 5885</strain>
    </source>
</reference>
<protein>
    <submittedName>
        <fullName evidence="1">Uncharacterized protein</fullName>
    </submittedName>
</protein>
<proteinExistence type="predicted"/>
<organism evidence="1 2">
    <name type="scientific">Lithohypha guttulata</name>
    <dbReference type="NCBI Taxonomy" id="1690604"/>
    <lineage>
        <taxon>Eukaryota</taxon>
        <taxon>Fungi</taxon>
        <taxon>Dikarya</taxon>
        <taxon>Ascomycota</taxon>
        <taxon>Pezizomycotina</taxon>
        <taxon>Eurotiomycetes</taxon>
        <taxon>Chaetothyriomycetidae</taxon>
        <taxon>Chaetothyriales</taxon>
        <taxon>Trichomeriaceae</taxon>
        <taxon>Lithohypha</taxon>
    </lineage>
</organism>
<dbReference type="Proteomes" id="UP001345013">
    <property type="component" value="Unassembled WGS sequence"/>
</dbReference>
<evidence type="ECO:0000313" key="2">
    <source>
        <dbReference type="Proteomes" id="UP001345013"/>
    </source>
</evidence>
<keyword evidence="2" id="KW-1185">Reference proteome</keyword>
<name>A0ABR0JSZ2_9EURO</name>
<evidence type="ECO:0000313" key="1">
    <source>
        <dbReference type="EMBL" id="KAK5069117.1"/>
    </source>
</evidence>
<accession>A0ABR0JSZ2</accession>
<gene>
    <name evidence="1" type="ORF">LTR24_010731</name>
</gene>
<comment type="caution">
    <text evidence="1">The sequence shown here is derived from an EMBL/GenBank/DDBJ whole genome shotgun (WGS) entry which is preliminary data.</text>
</comment>